<sequence length="521" mass="60206">MSEMDLQQYQDINEATYKTLKFINEKGFTRGSRNGEATFVNNYQFSIDNIKDRYLHLKGRTSNIYAQLMELLWVLSGTTSIEGLFTFLLPRAPDYSDDGKTWRGGYGARLFNKYKQLDNALEQLLNDPYTRQAVFNIWSHEKDTKVAVNEQGFEFTKDTPCSNFGWFWVDKDNKLNMKMHMRSNDCIAMDTEINLALGGTKTLKQLCEEYPNGESFWVIASSEDGVLCPALAHSPRYSTTADRYVKITTGKSVVKATEEHLFMLRDGTYIEAKNLKAGDKLMPYLELGDNDQVKLKKSNFVKVVSVEIVEEKLDFGDITVDGFNNFAINSDIIVHNCLFGMSHINILEFTALLEIMHTLVKQKHPDIQLGKYYHNVINMHFYENTRAQVERVLSENKDTNFERQDLESYNLVENVKSFSQVQEICSNIYESLNKYYKSSDEFNNVVHSYISLRERLGDCLLTQSFLLLISFISENSNSNRLFDIEEEIISNNLSYHKINPSLAESLRMSKKTPQYILDYIK</sequence>
<dbReference type="EMBL" id="PRBV01000014">
    <property type="protein sequence ID" value="RTJ78340.1"/>
    <property type="molecule type" value="Genomic_DNA"/>
</dbReference>
<dbReference type="SMART" id="SM00306">
    <property type="entry name" value="HintN"/>
    <property type="match status" value="1"/>
</dbReference>
<dbReference type="InterPro" id="IPR030934">
    <property type="entry name" value="Intein_C"/>
</dbReference>
<dbReference type="AlphaFoldDB" id="A0A431EB98"/>
<dbReference type="Gene3D" id="3.30.572.10">
    <property type="entry name" value="Thymidylate synthase/dCMP hydroxymethylase domain"/>
    <property type="match status" value="2"/>
</dbReference>
<dbReference type="InterPro" id="IPR036844">
    <property type="entry name" value="Hint_dom_sf"/>
</dbReference>
<dbReference type="Gene3D" id="2.170.16.10">
    <property type="entry name" value="Hedgehog/Intein (Hint) domain"/>
    <property type="match status" value="1"/>
</dbReference>
<dbReference type="SUPFAM" id="SSF51294">
    <property type="entry name" value="Hedgehog/intein (Hint) domain"/>
    <property type="match status" value="1"/>
</dbReference>
<proteinExistence type="predicted"/>
<protein>
    <recommendedName>
        <fullName evidence="2">Hint domain-containing protein</fullName>
    </recommendedName>
</protein>
<gene>
    <name evidence="3" type="ORF">C3H57_08520</name>
</gene>
<accession>A0A431EB98</accession>
<reference evidence="3 4" key="1">
    <citation type="journal article" date="2019" name="Appl. Environ. Microbiol.">
        <title>Population genetics and characterization of Campylobacter jejuni isolates in western jackdaws and game birds in Finland.</title>
        <authorList>
            <person name="Kovanen S."/>
            <person name="Rossi M."/>
            <person name="Pohja-Mykra M."/>
            <person name="Nieminen T."/>
            <person name="Raunio-Saarnisto M."/>
            <person name="Sauvala M."/>
            <person name="Fredriksson-Ahomaa M."/>
            <person name="Hanninen M.L."/>
            <person name="Kivisto R."/>
        </authorList>
    </citation>
    <scope>NUCLEOTIDE SEQUENCE [LARGE SCALE GENOMIC DNA]</scope>
    <source>
        <strain evidence="3 4">CB313</strain>
    </source>
</reference>
<dbReference type="InterPro" id="IPR023451">
    <property type="entry name" value="Thymidate_synth/dCMP_Mease_dom"/>
</dbReference>
<dbReference type="RefSeq" id="WP_126232457.1">
    <property type="nucleotide sequence ID" value="NZ_PRBV01000014.1"/>
</dbReference>
<organism evidence="3 4">
    <name type="scientific">Campylobacter jejuni</name>
    <dbReference type="NCBI Taxonomy" id="197"/>
    <lineage>
        <taxon>Bacteria</taxon>
        <taxon>Pseudomonadati</taxon>
        <taxon>Campylobacterota</taxon>
        <taxon>Epsilonproteobacteria</taxon>
        <taxon>Campylobacterales</taxon>
        <taxon>Campylobacteraceae</taxon>
        <taxon>Campylobacter</taxon>
    </lineage>
</organism>
<dbReference type="InterPro" id="IPR003587">
    <property type="entry name" value="Hint_dom_N"/>
</dbReference>
<evidence type="ECO:0000259" key="2">
    <source>
        <dbReference type="SMART" id="SM00306"/>
    </source>
</evidence>
<dbReference type="InterPro" id="IPR036926">
    <property type="entry name" value="Thymidate_synth/dCMP_Mease_sf"/>
</dbReference>
<dbReference type="PROSITE" id="PS50818">
    <property type="entry name" value="INTEIN_C_TER"/>
    <property type="match status" value="1"/>
</dbReference>
<dbReference type="GO" id="GO:0016740">
    <property type="term" value="F:transferase activity"/>
    <property type="evidence" value="ECO:0007669"/>
    <property type="project" value="UniProtKB-KW"/>
</dbReference>
<keyword evidence="1" id="KW-0808">Transferase</keyword>
<evidence type="ECO:0000313" key="4">
    <source>
        <dbReference type="Proteomes" id="UP000288507"/>
    </source>
</evidence>
<feature type="domain" description="Hint" evidence="2">
    <location>
        <begin position="184"/>
        <end position="285"/>
    </location>
</feature>
<dbReference type="SUPFAM" id="SSF55831">
    <property type="entry name" value="Thymidylate synthase/dCMP hydroxymethylase"/>
    <property type="match status" value="2"/>
</dbReference>
<dbReference type="Pfam" id="PF00303">
    <property type="entry name" value="Thymidylat_synt"/>
    <property type="match status" value="1"/>
</dbReference>
<evidence type="ECO:0000256" key="1">
    <source>
        <dbReference type="ARBA" id="ARBA00022679"/>
    </source>
</evidence>
<comment type="caution">
    <text evidence="3">The sequence shown here is derived from an EMBL/GenBank/DDBJ whole genome shotgun (WGS) entry which is preliminary data.</text>
</comment>
<dbReference type="CDD" id="cd00081">
    <property type="entry name" value="Hint"/>
    <property type="match status" value="1"/>
</dbReference>
<evidence type="ECO:0000313" key="3">
    <source>
        <dbReference type="EMBL" id="RTJ78340.1"/>
    </source>
</evidence>
<dbReference type="Proteomes" id="UP000288507">
    <property type="component" value="Unassembled WGS sequence"/>
</dbReference>
<name>A0A431EB98_CAMJU</name>